<keyword evidence="11" id="KW-1185">Reference proteome</keyword>
<dbReference type="GO" id="GO:0003995">
    <property type="term" value="F:acyl-CoA dehydrogenase activity"/>
    <property type="evidence" value="ECO:0007669"/>
    <property type="project" value="InterPro"/>
</dbReference>
<dbReference type="Proteomes" id="UP000287352">
    <property type="component" value="Unassembled WGS sequence"/>
</dbReference>
<feature type="domain" description="Acyl-CoA dehydrogenase/oxidase C-terminal" evidence="7">
    <location>
        <begin position="266"/>
        <end position="405"/>
    </location>
</feature>
<evidence type="ECO:0000313" key="11">
    <source>
        <dbReference type="Proteomes" id="UP000287352"/>
    </source>
</evidence>
<dbReference type="Pfam" id="PF00441">
    <property type="entry name" value="Acyl-CoA_dh_1"/>
    <property type="match status" value="1"/>
</dbReference>
<dbReference type="InterPro" id="IPR013786">
    <property type="entry name" value="AcylCoA_DH/ox_N"/>
</dbReference>
<keyword evidence="3 5" id="KW-0285">Flavoprotein</keyword>
<dbReference type="Gene3D" id="1.20.140.10">
    <property type="entry name" value="Butyryl-CoA Dehydrogenase, subunit A, domain 3"/>
    <property type="match status" value="1"/>
</dbReference>
<comment type="similarity">
    <text evidence="2 5">Belongs to the acyl-CoA dehydrogenase family.</text>
</comment>
<evidence type="ECO:0000256" key="4">
    <source>
        <dbReference type="ARBA" id="ARBA00022827"/>
    </source>
</evidence>
<dbReference type="InterPro" id="IPR037069">
    <property type="entry name" value="AcylCoA_DH/ox_N_sf"/>
</dbReference>
<dbReference type="GO" id="GO:0050660">
    <property type="term" value="F:flavin adenine dinucleotide binding"/>
    <property type="evidence" value="ECO:0007669"/>
    <property type="project" value="InterPro"/>
</dbReference>
<protein>
    <submittedName>
        <fullName evidence="10">Acyl-CoA dehydrogenase</fullName>
    </submittedName>
</protein>
<evidence type="ECO:0000256" key="6">
    <source>
        <dbReference type="SAM" id="MobiDB-lite"/>
    </source>
</evidence>
<sequence>MTNVQTRGSRLPGRSLVRPSAARPVNGRSASAPTDFYLFSQLLTDEERQIRDRVRAFCDQEVIPVINDYWERGELPFPLLPKLAELGIAGDTIEGYGCPGMSRTAAGFLFAELSRGDGSLNAVLGASCLAMYAIALNGSEEQKQRWLPGMAKLEKFGAFAATEPDHGSDVINMETRAHREGDDWILNGSKRWISNASFADVIVVWARTNTEQVNAFLVEKGTPGFDAQVIKSKLSLRAAWPTHITLTNVRVPAANRLVHAQSFSDSMKTLNLGRYRIAWAAIGHAMACYEYALAHVKKRKQFGKPLASYQLVQQKLARMLSEITSLQALCYRLGQLIDEGQATSAMISLAKMQTTLRARQIAADARDLLGGNGILLENHVCRHMADLESGFTAEGTDHMQALTIGLEITGTQAFF</sequence>
<evidence type="ECO:0000313" key="10">
    <source>
        <dbReference type="EMBL" id="GCE14526.1"/>
    </source>
</evidence>
<dbReference type="OrthoDB" id="9778581at2"/>
<dbReference type="InterPro" id="IPR009100">
    <property type="entry name" value="AcylCoA_DH/oxidase_NM_dom_sf"/>
</dbReference>
<comment type="cofactor">
    <cofactor evidence="1 5">
        <name>FAD</name>
        <dbReference type="ChEBI" id="CHEBI:57692"/>
    </cofactor>
</comment>
<evidence type="ECO:0000259" key="7">
    <source>
        <dbReference type="Pfam" id="PF00441"/>
    </source>
</evidence>
<proteinExistence type="inferred from homology"/>
<dbReference type="InterPro" id="IPR036250">
    <property type="entry name" value="AcylCo_DH-like_C"/>
</dbReference>
<feature type="domain" description="Acyl-CoA dehydrogenase/oxidase N-terminal" evidence="9">
    <location>
        <begin position="44"/>
        <end position="153"/>
    </location>
</feature>
<dbReference type="SUPFAM" id="SSF56645">
    <property type="entry name" value="Acyl-CoA dehydrogenase NM domain-like"/>
    <property type="match status" value="1"/>
</dbReference>
<dbReference type="Pfam" id="PF02770">
    <property type="entry name" value="Acyl-CoA_dh_M"/>
    <property type="match status" value="1"/>
</dbReference>
<accession>A0A402A669</accession>
<dbReference type="GO" id="GO:0006635">
    <property type="term" value="P:fatty acid beta-oxidation"/>
    <property type="evidence" value="ECO:0007669"/>
    <property type="project" value="InterPro"/>
</dbReference>
<dbReference type="Gene3D" id="2.40.110.10">
    <property type="entry name" value="Butyryl-CoA Dehydrogenase, subunit A, domain 2"/>
    <property type="match status" value="1"/>
</dbReference>
<evidence type="ECO:0000256" key="1">
    <source>
        <dbReference type="ARBA" id="ARBA00001974"/>
    </source>
</evidence>
<dbReference type="InterPro" id="IPR045008">
    <property type="entry name" value="ACX4-like"/>
</dbReference>
<dbReference type="SUPFAM" id="SSF47203">
    <property type="entry name" value="Acyl-CoA dehydrogenase C-terminal domain-like"/>
    <property type="match status" value="1"/>
</dbReference>
<dbReference type="RefSeq" id="WP_126582093.1">
    <property type="nucleotide sequence ID" value="NZ_BIFR01000002.1"/>
</dbReference>
<comment type="caution">
    <text evidence="10">The sequence shown here is derived from an EMBL/GenBank/DDBJ whole genome shotgun (WGS) entry which is preliminary data.</text>
</comment>
<dbReference type="AlphaFoldDB" id="A0A402A669"/>
<dbReference type="InterPro" id="IPR009075">
    <property type="entry name" value="AcylCo_DH/oxidase_C"/>
</dbReference>
<feature type="region of interest" description="Disordered" evidence="6">
    <location>
        <begin position="1"/>
        <end position="28"/>
    </location>
</feature>
<dbReference type="Pfam" id="PF02771">
    <property type="entry name" value="Acyl-CoA_dh_N"/>
    <property type="match status" value="1"/>
</dbReference>
<dbReference type="InterPro" id="IPR006091">
    <property type="entry name" value="Acyl-CoA_Oxase/DH_mid-dom"/>
</dbReference>
<keyword evidence="5" id="KW-0560">Oxidoreductase</keyword>
<dbReference type="PANTHER" id="PTHR43188">
    <property type="entry name" value="ACYL-COENZYME A OXIDASE"/>
    <property type="match status" value="1"/>
</dbReference>
<evidence type="ECO:0000259" key="9">
    <source>
        <dbReference type="Pfam" id="PF02771"/>
    </source>
</evidence>
<evidence type="ECO:0000256" key="2">
    <source>
        <dbReference type="ARBA" id="ARBA00009347"/>
    </source>
</evidence>
<reference evidence="11" key="1">
    <citation type="submission" date="2018-12" db="EMBL/GenBank/DDBJ databases">
        <title>Tengunoibacter tsumagoiensis gen. nov., sp. nov., Dictyobacter kobayashii sp. nov., D. alpinus sp. nov., and D. joshuensis sp. nov. and description of Dictyobacteraceae fam. nov. within the order Ktedonobacterales isolated from Tengu-no-mugimeshi.</title>
        <authorList>
            <person name="Wang C.M."/>
            <person name="Zheng Y."/>
            <person name="Sakai Y."/>
            <person name="Toyoda A."/>
            <person name="Minakuchi Y."/>
            <person name="Abe K."/>
            <person name="Yokota A."/>
            <person name="Yabe S."/>
        </authorList>
    </citation>
    <scope>NUCLEOTIDE SEQUENCE [LARGE SCALE GENOMIC DNA]</scope>
    <source>
        <strain evidence="11">Uno3</strain>
    </source>
</reference>
<name>A0A402A669_9CHLR</name>
<dbReference type="PROSITE" id="PS00073">
    <property type="entry name" value="ACYL_COA_DH_2"/>
    <property type="match status" value="1"/>
</dbReference>
<evidence type="ECO:0000256" key="3">
    <source>
        <dbReference type="ARBA" id="ARBA00022630"/>
    </source>
</evidence>
<dbReference type="Gene3D" id="1.10.540.10">
    <property type="entry name" value="Acyl-CoA dehydrogenase/oxidase, N-terminal domain"/>
    <property type="match status" value="1"/>
</dbReference>
<dbReference type="InterPro" id="IPR006089">
    <property type="entry name" value="Acyl-CoA_DH_CS"/>
</dbReference>
<evidence type="ECO:0000256" key="5">
    <source>
        <dbReference type="RuleBase" id="RU362125"/>
    </source>
</evidence>
<dbReference type="InterPro" id="IPR046373">
    <property type="entry name" value="Acyl-CoA_Oxase/DH_mid-dom_sf"/>
</dbReference>
<gene>
    <name evidence="10" type="ORF">KTT_43850</name>
</gene>
<feature type="domain" description="Acyl-CoA oxidase/dehydrogenase middle" evidence="8">
    <location>
        <begin position="158"/>
        <end position="249"/>
    </location>
</feature>
<keyword evidence="4 5" id="KW-0274">FAD</keyword>
<dbReference type="EMBL" id="BIFR01000002">
    <property type="protein sequence ID" value="GCE14526.1"/>
    <property type="molecule type" value="Genomic_DNA"/>
</dbReference>
<evidence type="ECO:0000259" key="8">
    <source>
        <dbReference type="Pfam" id="PF02770"/>
    </source>
</evidence>
<organism evidence="10 11">
    <name type="scientific">Tengunoibacter tsumagoiensis</name>
    <dbReference type="NCBI Taxonomy" id="2014871"/>
    <lineage>
        <taxon>Bacteria</taxon>
        <taxon>Bacillati</taxon>
        <taxon>Chloroflexota</taxon>
        <taxon>Ktedonobacteria</taxon>
        <taxon>Ktedonobacterales</taxon>
        <taxon>Dictyobacteraceae</taxon>
        <taxon>Tengunoibacter</taxon>
    </lineage>
</organism>
<dbReference type="PANTHER" id="PTHR43188:SF1">
    <property type="entry name" value="ACYL-COA DEHYDROGENASE"/>
    <property type="match status" value="1"/>
</dbReference>